<organism evidence="2 3">
    <name type="scientific">Cordylochernes scorpioides</name>
    <dbReference type="NCBI Taxonomy" id="51811"/>
    <lineage>
        <taxon>Eukaryota</taxon>
        <taxon>Metazoa</taxon>
        <taxon>Ecdysozoa</taxon>
        <taxon>Arthropoda</taxon>
        <taxon>Chelicerata</taxon>
        <taxon>Arachnida</taxon>
        <taxon>Pseudoscorpiones</taxon>
        <taxon>Cheliferoidea</taxon>
        <taxon>Chernetidae</taxon>
        <taxon>Cordylochernes</taxon>
    </lineage>
</organism>
<gene>
    <name evidence="2" type="ORF">LAZ67_14003356</name>
</gene>
<accession>A0ABY6L7J3</accession>
<proteinExistence type="predicted"/>
<dbReference type="Gene3D" id="3.30.420.10">
    <property type="entry name" value="Ribonuclease H-like superfamily/Ribonuclease H"/>
    <property type="match status" value="1"/>
</dbReference>
<evidence type="ECO:0000313" key="3">
    <source>
        <dbReference type="Proteomes" id="UP001235939"/>
    </source>
</evidence>
<dbReference type="EMBL" id="CP092876">
    <property type="protein sequence ID" value="UYV77121.1"/>
    <property type="molecule type" value="Genomic_DNA"/>
</dbReference>
<reference evidence="2 3" key="1">
    <citation type="submission" date="2022-01" db="EMBL/GenBank/DDBJ databases">
        <title>A chromosomal length assembly of Cordylochernes scorpioides.</title>
        <authorList>
            <person name="Zeh D."/>
            <person name="Zeh J."/>
        </authorList>
    </citation>
    <scope>NUCLEOTIDE SEQUENCE [LARGE SCALE GENOMIC DNA]</scope>
    <source>
        <strain evidence="2">IN4F17</strain>
        <tissue evidence="2">Whole Body</tissue>
    </source>
</reference>
<evidence type="ECO:0000256" key="1">
    <source>
        <dbReference type="SAM" id="MobiDB-lite"/>
    </source>
</evidence>
<feature type="region of interest" description="Disordered" evidence="1">
    <location>
        <begin position="37"/>
        <end position="57"/>
    </location>
</feature>
<evidence type="ECO:0000313" key="2">
    <source>
        <dbReference type="EMBL" id="UYV77121.1"/>
    </source>
</evidence>
<keyword evidence="3" id="KW-1185">Reference proteome</keyword>
<sequence>MHQQVQLEWYQERSTWNCADWEHIVFSDKSRFLLCPDDRRKRSSPQQERERDKHLEHGHFLVLTKGHQKEKGQMKCSISLKDRPQNPDWHEYKNVNYTWKH</sequence>
<protein>
    <submittedName>
        <fullName evidence="2">Uncharacterized protein</fullName>
    </submittedName>
</protein>
<dbReference type="Proteomes" id="UP001235939">
    <property type="component" value="Chromosome 14"/>
</dbReference>
<feature type="compositionally biased region" description="Basic and acidic residues" evidence="1">
    <location>
        <begin position="47"/>
        <end position="57"/>
    </location>
</feature>
<name>A0ABY6L7J3_9ARAC</name>
<dbReference type="InterPro" id="IPR036397">
    <property type="entry name" value="RNaseH_sf"/>
</dbReference>